<keyword evidence="3" id="KW-0472">Membrane</keyword>
<feature type="transmembrane region" description="Helical" evidence="3">
    <location>
        <begin position="479"/>
        <end position="497"/>
    </location>
</feature>
<dbReference type="InterPro" id="IPR010619">
    <property type="entry name" value="ThrE-like_N"/>
</dbReference>
<feature type="region of interest" description="Disordered" evidence="2">
    <location>
        <begin position="75"/>
        <end position="117"/>
    </location>
</feature>
<dbReference type="EMBL" id="KV784366">
    <property type="protein sequence ID" value="OEU12016.1"/>
    <property type="molecule type" value="Genomic_DNA"/>
</dbReference>
<evidence type="ECO:0000259" key="4">
    <source>
        <dbReference type="Pfam" id="PF06738"/>
    </source>
</evidence>
<organism evidence="5 6">
    <name type="scientific">Fragilariopsis cylindrus CCMP1102</name>
    <dbReference type="NCBI Taxonomy" id="635003"/>
    <lineage>
        <taxon>Eukaryota</taxon>
        <taxon>Sar</taxon>
        <taxon>Stramenopiles</taxon>
        <taxon>Ochrophyta</taxon>
        <taxon>Bacillariophyta</taxon>
        <taxon>Bacillariophyceae</taxon>
        <taxon>Bacillariophycidae</taxon>
        <taxon>Bacillariales</taxon>
        <taxon>Bacillariaceae</taxon>
        <taxon>Fragilariopsis</taxon>
    </lineage>
</organism>
<feature type="region of interest" description="Disordered" evidence="2">
    <location>
        <begin position="35"/>
        <end position="54"/>
    </location>
</feature>
<sequence length="625" mass="68980">MMDFKEAFRIDFARRPTMLERLDAKKVELAVLKQQQQQREQQPQQDPEGGTICTTVPPAAAVAAAVYGKTAASSWTTKDGDTTIETTLPPIPRPISNANVHAMSTSTSKDQDDEDEDEDILTALKIELVLKLCTAQMSCGQCTVDTERHASTAAIALGLHPPTLDIGPRVMHAAFYPQDNEWHYDPTDITTNPNHPTVPKFLTTNRDIILCKLQDITWIAKLVALYGETRYQHSSSDLIALLAIVDDILMEPLPYGWFIQDLLFVSLCTLATIGAFFGSYSDMFIVFVIALCLVGLQKITKCFPTLFGPLEMILVCAISSLITAAAFRIAAMTNYDRDQICNVPIIYLSPLLVYLPGSELIYGAYEVQMGHMVVGASRLVHALVKCMVMASGLTIGWQFTGYNFKTWYDEQDQYSSDANSTIPSGASSSYVPKEICEPFADDWNVGPWYVVFCGWNLVFLIPVLGGLQVRPRDIPSHYSIAYVSLIIFAVLNFQDGWKGLPNFMVNIIGLFATTNFACLKEYITGAPAVTSIIPVLLVLAPGSVVVLELLSLMQISNGVDTISGNSIDIASYMWLLGVTYSLGMYIALAIWKPILVGREVKSTKLLDLVKKEARYRASVNMVGKH</sequence>
<protein>
    <recommendedName>
        <fullName evidence="4">Threonine/serine exporter-like N-terminal domain-containing protein</fullName>
    </recommendedName>
</protein>
<feature type="compositionally biased region" description="Low complexity" evidence="2">
    <location>
        <begin position="35"/>
        <end position="45"/>
    </location>
</feature>
<feature type="transmembrane region" description="Helical" evidence="3">
    <location>
        <begin position="448"/>
        <end position="467"/>
    </location>
</feature>
<accession>A0A1E7F1N0</accession>
<dbReference type="Proteomes" id="UP000095751">
    <property type="component" value="Unassembled WGS sequence"/>
</dbReference>
<dbReference type="PANTHER" id="PTHR31082:SF4">
    <property type="entry name" value="PHEROMONE-REGULATED MEMBRANE PROTEIN 10"/>
    <property type="match status" value="1"/>
</dbReference>
<dbReference type="PANTHER" id="PTHR31082">
    <property type="entry name" value="PHEROMONE-REGULATED MEMBRANE PROTEIN 10"/>
    <property type="match status" value="1"/>
</dbReference>
<dbReference type="InParanoid" id="A0A1E7F1N0"/>
<dbReference type="AlphaFoldDB" id="A0A1E7F1N0"/>
<evidence type="ECO:0000313" key="5">
    <source>
        <dbReference type="EMBL" id="OEU12016.1"/>
    </source>
</evidence>
<feature type="transmembrane region" description="Helical" evidence="3">
    <location>
        <begin position="312"/>
        <end position="333"/>
    </location>
</feature>
<dbReference type="KEGG" id="fcy:FRACYDRAFT_245142"/>
<feature type="transmembrane region" description="Helical" evidence="3">
    <location>
        <begin position="345"/>
        <end position="367"/>
    </location>
</feature>
<reference evidence="5 6" key="1">
    <citation type="submission" date="2016-09" db="EMBL/GenBank/DDBJ databases">
        <title>Extensive genetic diversity and differential bi-allelic expression allows diatom success in the polar Southern Ocean.</title>
        <authorList>
            <consortium name="DOE Joint Genome Institute"/>
            <person name="Mock T."/>
            <person name="Otillar R.P."/>
            <person name="Strauss J."/>
            <person name="Dupont C."/>
            <person name="Frickenhaus S."/>
            <person name="Maumus F."/>
            <person name="Mcmullan M."/>
            <person name="Sanges R."/>
            <person name="Schmutz J."/>
            <person name="Toseland A."/>
            <person name="Valas R."/>
            <person name="Veluchamy A."/>
            <person name="Ward B.J."/>
            <person name="Allen A."/>
            <person name="Barry K."/>
            <person name="Falciatore A."/>
            <person name="Ferrante M."/>
            <person name="Fortunato A.E."/>
            <person name="Gloeckner G."/>
            <person name="Gruber A."/>
            <person name="Hipkin R."/>
            <person name="Janech M."/>
            <person name="Kroth P."/>
            <person name="Leese F."/>
            <person name="Lindquist E."/>
            <person name="Lyon B.R."/>
            <person name="Martin J."/>
            <person name="Mayer C."/>
            <person name="Parker M."/>
            <person name="Quesneville H."/>
            <person name="Raymond J."/>
            <person name="Uhlig C."/>
            <person name="Valentin K.U."/>
            <person name="Worden A.Z."/>
            <person name="Armbrust E.V."/>
            <person name="Bowler C."/>
            <person name="Green B."/>
            <person name="Moulton V."/>
            <person name="Van Oosterhout C."/>
            <person name="Grigoriev I."/>
        </authorList>
    </citation>
    <scope>NUCLEOTIDE SEQUENCE [LARGE SCALE GENOMIC DNA]</scope>
    <source>
        <strain evidence="5 6">CCMP1102</strain>
    </source>
</reference>
<evidence type="ECO:0000313" key="6">
    <source>
        <dbReference type="Proteomes" id="UP000095751"/>
    </source>
</evidence>
<feature type="compositionally biased region" description="Polar residues" evidence="2">
    <location>
        <begin position="96"/>
        <end position="108"/>
    </location>
</feature>
<feature type="transmembrane region" description="Helical" evidence="3">
    <location>
        <begin position="379"/>
        <end position="399"/>
    </location>
</feature>
<name>A0A1E7F1N0_9STRA</name>
<evidence type="ECO:0000256" key="2">
    <source>
        <dbReference type="SAM" id="MobiDB-lite"/>
    </source>
</evidence>
<feature type="domain" description="Threonine/serine exporter-like N-terminal" evidence="4">
    <location>
        <begin position="128"/>
        <end position="399"/>
    </location>
</feature>
<feature type="transmembrane region" description="Helical" evidence="3">
    <location>
        <begin position="531"/>
        <end position="552"/>
    </location>
</feature>
<dbReference type="GO" id="GO:0022857">
    <property type="term" value="F:transmembrane transporter activity"/>
    <property type="evidence" value="ECO:0007669"/>
    <property type="project" value="InterPro"/>
</dbReference>
<evidence type="ECO:0000256" key="3">
    <source>
        <dbReference type="SAM" id="Phobius"/>
    </source>
</evidence>
<comment type="similarity">
    <text evidence="1">Belongs to the ThrE exporter (TC 2.A.79) family.</text>
</comment>
<keyword evidence="3" id="KW-1133">Transmembrane helix</keyword>
<feature type="transmembrane region" description="Helical" evidence="3">
    <location>
        <begin position="283"/>
        <end position="300"/>
    </location>
</feature>
<dbReference type="OrthoDB" id="53513at2759"/>
<evidence type="ECO:0000256" key="1">
    <source>
        <dbReference type="ARBA" id="ARBA00034125"/>
    </source>
</evidence>
<gene>
    <name evidence="5" type="ORF">FRACYDRAFT_245142</name>
</gene>
<dbReference type="InterPro" id="IPR051361">
    <property type="entry name" value="ThrE/Ser_Exporter"/>
</dbReference>
<dbReference type="Pfam" id="PF06738">
    <property type="entry name" value="ThrE"/>
    <property type="match status" value="1"/>
</dbReference>
<keyword evidence="6" id="KW-1185">Reference proteome</keyword>
<keyword evidence="3" id="KW-0812">Transmembrane</keyword>
<proteinExistence type="inferred from homology"/>
<feature type="transmembrane region" description="Helical" evidence="3">
    <location>
        <begin position="572"/>
        <end position="591"/>
    </location>
</feature>
<feature type="transmembrane region" description="Helical" evidence="3">
    <location>
        <begin position="503"/>
        <end position="519"/>
    </location>
</feature>